<proteinExistence type="predicted"/>
<protein>
    <recommendedName>
        <fullName evidence="1">AB hydrolase-1 domain-containing protein</fullName>
    </recommendedName>
</protein>
<dbReference type="Pfam" id="PF12697">
    <property type="entry name" value="Abhydrolase_6"/>
    <property type="match status" value="1"/>
</dbReference>
<dbReference type="Proteomes" id="UP001187734">
    <property type="component" value="Unassembled WGS sequence"/>
</dbReference>
<dbReference type="InterPro" id="IPR029058">
    <property type="entry name" value="AB_hydrolase_fold"/>
</dbReference>
<evidence type="ECO:0000313" key="2">
    <source>
        <dbReference type="EMBL" id="SPJ72637.1"/>
    </source>
</evidence>
<dbReference type="SUPFAM" id="SSF53474">
    <property type="entry name" value="alpha/beta-Hydrolases"/>
    <property type="match status" value="1"/>
</dbReference>
<dbReference type="PANTHER" id="PTHR37017:SF13">
    <property type="entry name" value="AB HYDROLASE-1 DOMAIN-CONTAINING PROTEIN"/>
    <property type="match status" value="1"/>
</dbReference>
<sequence length="262" mass="28472">MSLTKPAIIIVPGAFLGAGPYAPVAKSLRADDYTVEVVNLPSADDLSSETISSPKWKDLAEKTVESDIQAIRDVYNSHFAQGRQVVVIGHSYGSIPAMLSIEGHTVQERETKGLQGGIVAFVNIAGFAFAARGKNAMGTDEDPPPMPYHKFEDGIVTLQETAKPLFFSDLSSEKQDEIWQTFPKQQSWACFLCRPSFIDADIKIPKAYVKTEKDQCVFPAWQDGFIAAGQYGVVIPMSTGHCPMVSLPEETAQAIAGFIQGI</sequence>
<dbReference type="PANTHER" id="PTHR37017">
    <property type="entry name" value="AB HYDROLASE-1 DOMAIN-CONTAINING PROTEIN-RELATED"/>
    <property type="match status" value="1"/>
</dbReference>
<dbReference type="Gene3D" id="3.40.50.1820">
    <property type="entry name" value="alpha/beta hydrolase"/>
    <property type="match status" value="1"/>
</dbReference>
<dbReference type="EMBL" id="ONZP01000070">
    <property type="protein sequence ID" value="SPJ72637.1"/>
    <property type="molecule type" value="Genomic_DNA"/>
</dbReference>
<feature type="domain" description="AB hydrolase-1" evidence="1">
    <location>
        <begin position="8"/>
        <end position="254"/>
    </location>
</feature>
<dbReference type="InterPro" id="IPR000073">
    <property type="entry name" value="AB_hydrolase_1"/>
</dbReference>
<accession>A0AAE8M1Y9</accession>
<evidence type="ECO:0000313" key="3">
    <source>
        <dbReference type="Proteomes" id="UP001187734"/>
    </source>
</evidence>
<name>A0AAE8M1Y9_9HYPO</name>
<reference evidence="2" key="1">
    <citation type="submission" date="2018-03" db="EMBL/GenBank/DDBJ databases">
        <authorList>
            <person name="Guldener U."/>
        </authorList>
    </citation>
    <scope>NUCLEOTIDE SEQUENCE</scope>
</reference>
<dbReference type="AlphaFoldDB" id="A0AAE8M1Y9"/>
<dbReference type="InterPro" id="IPR052897">
    <property type="entry name" value="Sec-Metab_Biosynth_Hydrolase"/>
</dbReference>
<evidence type="ECO:0000259" key="1">
    <source>
        <dbReference type="Pfam" id="PF12697"/>
    </source>
</evidence>
<gene>
    <name evidence="2" type="ORF">FTOL_02366</name>
</gene>
<comment type="caution">
    <text evidence="2">The sequence shown here is derived from an EMBL/GenBank/DDBJ whole genome shotgun (WGS) entry which is preliminary data.</text>
</comment>
<organism evidence="2 3">
    <name type="scientific">Fusarium torulosum</name>
    <dbReference type="NCBI Taxonomy" id="33205"/>
    <lineage>
        <taxon>Eukaryota</taxon>
        <taxon>Fungi</taxon>
        <taxon>Dikarya</taxon>
        <taxon>Ascomycota</taxon>
        <taxon>Pezizomycotina</taxon>
        <taxon>Sordariomycetes</taxon>
        <taxon>Hypocreomycetidae</taxon>
        <taxon>Hypocreales</taxon>
        <taxon>Nectriaceae</taxon>
        <taxon>Fusarium</taxon>
    </lineage>
</organism>
<keyword evidence="3" id="KW-1185">Reference proteome</keyword>